<evidence type="ECO:0008006" key="3">
    <source>
        <dbReference type="Google" id="ProtNLM"/>
    </source>
</evidence>
<reference evidence="1 2" key="1">
    <citation type="submission" date="2019-05" db="EMBL/GenBank/DDBJ databases">
        <title>Genomes sequences of two Nocardia cyriacigeorgica environmental isolates, type strains Nocardia asteroides ATCC 19247 and Nocardia cyriacigeorgica DSM 44484.</title>
        <authorList>
            <person name="Vautrin F."/>
            <person name="Bergeron E."/>
            <person name="Dubost A."/>
            <person name="Abrouk D."/>
            <person name="Rodriguez Nava V."/>
            <person name="Pujic P."/>
        </authorList>
    </citation>
    <scope>NUCLEOTIDE SEQUENCE [LARGE SCALE GENOMIC DNA]</scope>
    <source>
        <strain evidence="1 2">EML 446</strain>
    </source>
</reference>
<name>A0A5R8NI61_9NOCA</name>
<gene>
    <name evidence="1" type="ORF">FEK34_21405</name>
</gene>
<sequence length="289" mass="31942">MRVRPGFRDYREPSAGRSVRVRARRRMRIAAAQLAARADEDRVVLLRNGTILLDGASSFDPETPSAARYVDVLAGEMARRVSETSDLKTALAESLIAVSQQLDLRPGKSPSSTVAVARVGERTLDVLVLGDSAIVVGLKDGSCRIFLDDRLAALELPEAGQYITRLRSGGGYDDTHRAILQRLQRRQLHMRNRPGGYWIAESEPAAAHEAITAGFPLYAVSWVISATDGAFDLLPVTGLDWQEIARMSNAELHDLLVRLRRWESDVDPNGRRLPRSKQHDDKSIAVVDL</sequence>
<dbReference type="InterPro" id="IPR036457">
    <property type="entry name" value="PPM-type-like_dom_sf"/>
</dbReference>
<dbReference type="Gene3D" id="3.60.40.10">
    <property type="entry name" value="PPM-type phosphatase domain"/>
    <property type="match status" value="1"/>
</dbReference>
<protein>
    <recommendedName>
        <fullName evidence="3">Protein phosphatase 2C domain-containing protein</fullName>
    </recommendedName>
</protein>
<organism evidence="1 2">
    <name type="scientific">Nocardia cyriacigeorgica</name>
    <dbReference type="NCBI Taxonomy" id="135487"/>
    <lineage>
        <taxon>Bacteria</taxon>
        <taxon>Bacillati</taxon>
        <taxon>Actinomycetota</taxon>
        <taxon>Actinomycetes</taxon>
        <taxon>Mycobacteriales</taxon>
        <taxon>Nocardiaceae</taxon>
        <taxon>Nocardia</taxon>
    </lineage>
</organism>
<dbReference type="Proteomes" id="UP000306378">
    <property type="component" value="Unassembled WGS sequence"/>
</dbReference>
<comment type="caution">
    <text evidence="1">The sequence shown here is derived from an EMBL/GenBank/DDBJ whole genome shotgun (WGS) entry which is preliminary data.</text>
</comment>
<dbReference type="AlphaFoldDB" id="A0A5R8NI61"/>
<accession>A0A5R8NI61</accession>
<dbReference type="EMBL" id="VBUT01000008">
    <property type="protein sequence ID" value="TLF75306.1"/>
    <property type="molecule type" value="Genomic_DNA"/>
</dbReference>
<proteinExistence type="predicted"/>
<evidence type="ECO:0000313" key="1">
    <source>
        <dbReference type="EMBL" id="TLF75306.1"/>
    </source>
</evidence>
<evidence type="ECO:0000313" key="2">
    <source>
        <dbReference type="Proteomes" id="UP000306378"/>
    </source>
</evidence>
<dbReference type="SUPFAM" id="SSF81606">
    <property type="entry name" value="PP2C-like"/>
    <property type="match status" value="1"/>
</dbReference>